<reference evidence="1 2" key="1">
    <citation type="submission" date="2015-11" db="EMBL/GenBank/DDBJ databases">
        <title>Genomic analysis of 38 Legionella species identifies large and diverse effector repertoires.</title>
        <authorList>
            <person name="Burstein D."/>
            <person name="Amaro F."/>
            <person name="Zusman T."/>
            <person name="Lifshitz Z."/>
            <person name="Cohen O."/>
            <person name="Gilbert J.A."/>
            <person name="Pupko T."/>
            <person name="Shuman H.A."/>
            <person name="Segal G."/>
        </authorList>
    </citation>
    <scope>NUCLEOTIDE SEQUENCE [LARGE SCALE GENOMIC DNA]</scope>
    <source>
        <strain evidence="1 2">ATCC 51914</strain>
    </source>
</reference>
<comment type="caution">
    <text evidence="1">The sequence shown here is derived from an EMBL/GenBank/DDBJ whole genome shotgun (WGS) entry which is preliminary data.</text>
</comment>
<keyword evidence="2" id="KW-1185">Reference proteome</keyword>
<protein>
    <recommendedName>
        <fullName evidence="3">Haem-binding uptake Tiki superfamily ChaN domain-containing protein</fullName>
    </recommendedName>
</protein>
<proteinExistence type="predicted"/>
<name>A0A0W1AGE0_9GAMM</name>
<accession>A0A0W1AGE0</accession>
<organism evidence="1 2">
    <name type="scientific">Legionella waltersii</name>
    <dbReference type="NCBI Taxonomy" id="66969"/>
    <lineage>
        <taxon>Bacteria</taxon>
        <taxon>Pseudomonadati</taxon>
        <taxon>Pseudomonadota</taxon>
        <taxon>Gammaproteobacteria</taxon>
        <taxon>Legionellales</taxon>
        <taxon>Legionellaceae</taxon>
        <taxon>Legionella</taxon>
    </lineage>
</organism>
<dbReference type="SUPFAM" id="SSF159501">
    <property type="entry name" value="EreA/ChaN-like"/>
    <property type="match status" value="1"/>
</dbReference>
<gene>
    <name evidence="1" type="ORF">Lwal_1103</name>
</gene>
<dbReference type="Proteomes" id="UP000054729">
    <property type="component" value="Unassembled WGS sequence"/>
</dbReference>
<dbReference type="STRING" id="66969.Lwal_1103"/>
<evidence type="ECO:0000313" key="1">
    <source>
        <dbReference type="EMBL" id="KTD80406.1"/>
    </source>
</evidence>
<dbReference type="CDD" id="cd14729">
    <property type="entry name" value="RtxA-like"/>
    <property type="match status" value="1"/>
</dbReference>
<dbReference type="PATRIC" id="fig|66969.6.peg.1209"/>
<evidence type="ECO:0000313" key="2">
    <source>
        <dbReference type="Proteomes" id="UP000054729"/>
    </source>
</evidence>
<evidence type="ECO:0008006" key="3">
    <source>
        <dbReference type="Google" id="ProtNLM"/>
    </source>
</evidence>
<dbReference type="EMBL" id="LNZB01000031">
    <property type="protein sequence ID" value="KTD80406.1"/>
    <property type="molecule type" value="Genomic_DNA"/>
</dbReference>
<sequence length="425" mass="49343">MNNKETISDELRKKFCENIVPVLSVIHEVNGRTIRDCCLDTEKFEDRIKSYFSSISPVMIDKTVERVQDLFEGSFIIGESHSHISPKRVLIENMKKMKEYGYEILFMEHLFYDTDQSDLDKFFETGEISTYLMSRLYEMNRSGMRHSFGPASGITSPLWQQNDYTSVLRAAREAGIRVVGIDISTVYYSQKIGIDDQHLDNTRVRYMNYTAAQIMERESHSLSKGKKWCCLMGNVHVRTFENTLGVSELLGVRNVYIFDLPDWKNSTKPLKGEIELESEFIHSNGQQIFIGDVIYQTDPRFKTSLFDAQLEHPSSVYKEKLANMSQEKLQLTEKDVELAIRYLANLDIIELGKIFGLNEKELDKSYHFVEKITPVNPKKKIEQNTSFSILLESNYSTQKSYILYVSKDQLLQFSSMQKEIKLKMN</sequence>
<dbReference type="OrthoDB" id="5653831at2"/>
<dbReference type="Gene3D" id="3.40.50.11550">
    <property type="match status" value="1"/>
</dbReference>
<dbReference type="AlphaFoldDB" id="A0A0W1AGE0"/>
<dbReference type="RefSeq" id="WP_028378583.1">
    <property type="nucleotide sequence ID" value="NZ_CAAAIQ010000008.1"/>
</dbReference>